<name>A0A0C1D3H0_9SPHI</name>
<keyword evidence="3" id="KW-1185">Reference proteome</keyword>
<dbReference type="Gene3D" id="3.90.1150.200">
    <property type="match status" value="1"/>
</dbReference>
<organism evidence="2 3">
    <name type="scientific">Pedobacter kyungheensis</name>
    <dbReference type="NCBI Taxonomy" id="1069985"/>
    <lineage>
        <taxon>Bacteria</taxon>
        <taxon>Pseudomonadati</taxon>
        <taxon>Bacteroidota</taxon>
        <taxon>Sphingobacteriia</taxon>
        <taxon>Sphingobacteriales</taxon>
        <taxon>Sphingobacteriaceae</taxon>
        <taxon>Pedobacter</taxon>
    </lineage>
</organism>
<dbReference type="SUPFAM" id="SSF159888">
    <property type="entry name" value="YdhG-like"/>
    <property type="match status" value="1"/>
</dbReference>
<dbReference type="Pfam" id="PF08818">
    <property type="entry name" value="DUF1801"/>
    <property type="match status" value="1"/>
</dbReference>
<accession>A0A0C1D3H0</accession>
<gene>
    <name evidence="2" type="ORF">OC25_20790</name>
</gene>
<dbReference type="AlphaFoldDB" id="A0A0C1D3H0"/>
<evidence type="ECO:0000313" key="2">
    <source>
        <dbReference type="EMBL" id="KIA91496.1"/>
    </source>
</evidence>
<sequence>MLNPLDQYFEQKNEPVKSCLQYLRSLLTGYTGITEHWKYGMPFYYHKGKMFCYLWVHKKLHQPYIGLVDGKHIEHEDLLQEKRARMKILLINQLEDIPKAKIESILAQAFAFRK</sequence>
<comment type="caution">
    <text evidence="2">The sequence shown here is derived from an EMBL/GenBank/DDBJ whole genome shotgun (WGS) entry which is preliminary data.</text>
</comment>
<dbReference type="InterPro" id="IPR014922">
    <property type="entry name" value="YdhG-like"/>
</dbReference>
<evidence type="ECO:0000313" key="3">
    <source>
        <dbReference type="Proteomes" id="UP000031246"/>
    </source>
</evidence>
<feature type="domain" description="YdhG-like" evidence="1">
    <location>
        <begin position="17"/>
        <end position="109"/>
    </location>
</feature>
<reference evidence="2 3" key="1">
    <citation type="submission" date="2014-10" db="EMBL/GenBank/DDBJ databases">
        <title>Pedobacter Kyungheensis.</title>
        <authorList>
            <person name="Anderson B.M."/>
            <person name="Newman J.D."/>
        </authorList>
    </citation>
    <scope>NUCLEOTIDE SEQUENCE [LARGE SCALE GENOMIC DNA]</scope>
    <source>
        <strain evidence="2 3">KACC 16221</strain>
    </source>
</reference>
<dbReference type="EMBL" id="JSYN01000028">
    <property type="protein sequence ID" value="KIA91496.1"/>
    <property type="molecule type" value="Genomic_DNA"/>
</dbReference>
<dbReference type="RefSeq" id="WP_039480006.1">
    <property type="nucleotide sequence ID" value="NZ_JSYN01000028.1"/>
</dbReference>
<protein>
    <recommendedName>
        <fullName evidence="1">YdhG-like domain-containing protein</fullName>
    </recommendedName>
</protein>
<evidence type="ECO:0000259" key="1">
    <source>
        <dbReference type="Pfam" id="PF08818"/>
    </source>
</evidence>
<proteinExistence type="predicted"/>
<dbReference type="Proteomes" id="UP000031246">
    <property type="component" value="Unassembled WGS sequence"/>
</dbReference>
<dbReference type="OrthoDB" id="670608at2"/>